<feature type="compositionally biased region" description="Basic and acidic residues" evidence="6">
    <location>
        <begin position="12"/>
        <end position="23"/>
    </location>
</feature>
<evidence type="ECO:0000256" key="6">
    <source>
        <dbReference type="SAM" id="MobiDB-lite"/>
    </source>
</evidence>
<evidence type="ECO:0000256" key="3">
    <source>
        <dbReference type="ARBA" id="ARBA00022989"/>
    </source>
</evidence>
<evidence type="ECO:0000259" key="8">
    <source>
        <dbReference type="Pfam" id="PF25917"/>
    </source>
</evidence>
<dbReference type="InterPro" id="IPR058625">
    <property type="entry name" value="MdtA-like_BSH"/>
</dbReference>
<keyword evidence="5" id="KW-0175">Coiled coil</keyword>
<name>A0ABX2FKM1_9BACT</name>
<dbReference type="Gene3D" id="2.40.30.170">
    <property type="match status" value="1"/>
</dbReference>
<protein>
    <submittedName>
        <fullName evidence="10">Membrane fusion protein (Multidrug efflux system)</fullName>
    </submittedName>
</protein>
<evidence type="ECO:0000313" key="10">
    <source>
        <dbReference type="EMBL" id="NRT17668.1"/>
    </source>
</evidence>
<organism evidence="10 11">
    <name type="scientific">Hymenobacter caeli</name>
    <dbReference type="NCBI Taxonomy" id="2735894"/>
    <lineage>
        <taxon>Bacteria</taxon>
        <taxon>Pseudomonadati</taxon>
        <taxon>Bacteroidota</taxon>
        <taxon>Cytophagia</taxon>
        <taxon>Cytophagales</taxon>
        <taxon>Hymenobacteraceae</taxon>
        <taxon>Hymenobacter</taxon>
    </lineage>
</organism>
<dbReference type="RefSeq" id="WP_173808451.1">
    <property type="nucleotide sequence ID" value="NZ_JABSNP010000002.1"/>
</dbReference>
<feature type="coiled-coil region" evidence="5">
    <location>
        <begin position="138"/>
        <end position="186"/>
    </location>
</feature>
<feature type="compositionally biased region" description="Low complexity" evidence="6">
    <location>
        <begin position="1"/>
        <end position="11"/>
    </location>
</feature>
<keyword evidence="3 7" id="KW-1133">Transmembrane helix</keyword>
<keyword evidence="11" id="KW-1185">Reference proteome</keyword>
<dbReference type="PANTHER" id="PTHR30386:SF26">
    <property type="entry name" value="TRANSPORT PROTEIN COMB"/>
    <property type="match status" value="1"/>
</dbReference>
<dbReference type="Gene3D" id="2.40.50.100">
    <property type="match status" value="1"/>
</dbReference>
<dbReference type="Proteomes" id="UP000779507">
    <property type="component" value="Unassembled WGS sequence"/>
</dbReference>
<evidence type="ECO:0000256" key="2">
    <source>
        <dbReference type="ARBA" id="ARBA00022692"/>
    </source>
</evidence>
<dbReference type="EMBL" id="JABSNP010000002">
    <property type="protein sequence ID" value="NRT17668.1"/>
    <property type="molecule type" value="Genomic_DNA"/>
</dbReference>
<evidence type="ECO:0000256" key="7">
    <source>
        <dbReference type="SAM" id="Phobius"/>
    </source>
</evidence>
<dbReference type="Pfam" id="PF25963">
    <property type="entry name" value="Beta-barrel_AAEA"/>
    <property type="match status" value="1"/>
</dbReference>
<evidence type="ECO:0000313" key="11">
    <source>
        <dbReference type="Proteomes" id="UP000779507"/>
    </source>
</evidence>
<comment type="caution">
    <text evidence="10">The sequence shown here is derived from an EMBL/GenBank/DDBJ whole genome shotgun (WGS) entry which is preliminary data.</text>
</comment>
<dbReference type="PANTHER" id="PTHR30386">
    <property type="entry name" value="MEMBRANE FUSION SUBUNIT OF EMRAB-TOLC MULTIDRUG EFFLUX PUMP"/>
    <property type="match status" value="1"/>
</dbReference>
<evidence type="ECO:0000256" key="5">
    <source>
        <dbReference type="SAM" id="Coils"/>
    </source>
</evidence>
<gene>
    <name evidence="10" type="ORF">HNP98_000475</name>
</gene>
<keyword evidence="4 7" id="KW-0472">Membrane</keyword>
<evidence type="ECO:0000256" key="1">
    <source>
        <dbReference type="ARBA" id="ARBA00004167"/>
    </source>
</evidence>
<evidence type="ECO:0000256" key="4">
    <source>
        <dbReference type="ARBA" id="ARBA00023136"/>
    </source>
</evidence>
<feature type="transmembrane region" description="Helical" evidence="7">
    <location>
        <begin position="60"/>
        <end position="80"/>
    </location>
</feature>
<accession>A0ABX2FKM1</accession>
<comment type="subcellular location">
    <subcellularLocation>
        <location evidence="1">Membrane</location>
        <topology evidence="1">Single-pass membrane protein</topology>
    </subcellularLocation>
</comment>
<feature type="domain" description="Multidrug resistance protein MdtA-like barrel-sandwich hybrid" evidence="8">
    <location>
        <begin position="97"/>
        <end position="322"/>
    </location>
</feature>
<dbReference type="InterPro" id="IPR058634">
    <property type="entry name" value="AaeA-lik-b-barrel"/>
</dbReference>
<proteinExistence type="predicted"/>
<dbReference type="Gene3D" id="1.10.287.470">
    <property type="entry name" value="Helix hairpin bin"/>
    <property type="match status" value="1"/>
</dbReference>
<keyword evidence="2 7" id="KW-0812">Transmembrane</keyword>
<dbReference type="Pfam" id="PF25917">
    <property type="entry name" value="BSH_RND"/>
    <property type="match status" value="1"/>
</dbReference>
<sequence length="452" mass="49054">MADNAPSPAARPARDPARRRTADPSDAPDQRLGANPRTVQKQAKDAPDEVTEKPIYQRPWFLVLAGVGLLLLLIWGVRYYRYASDHETTDDAFVEGNAVRVSPRAAGQVLKVYVRDNQLVKKGTLLLEIDPRDYQAQLTQAEAQVTSARAQRNTAEQASASRRSVIAQQQAQLAAAEAGVAQALAQARAAHAQAANDARDEQRYAELYKTDAVSRQRYDQAATTARASADQAAAADQRTQAARAQAGQAAAVVAQARNDYRQATEQISVSDAQIAQARAAADQARLQLSYTKLYATETGRVTGKAVDEGQTVAVGQQLLLITYGQLWVTANFKETQLARMRVGQPVLIEVDAYSGEQFRGSVESFQRGTGARFSLLPAENATGNYVKVVQRIPVKIVFNGQPDLHLLAPGMSVTPEVDITVVPTRQAADTTHIEASPRVVDHAARRRVGPKQ</sequence>
<dbReference type="PRINTS" id="PR01490">
    <property type="entry name" value="RTXTOXIND"/>
</dbReference>
<reference evidence="10 11" key="1">
    <citation type="submission" date="2020-05" db="EMBL/GenBank/DDBJ databases">
        <title>Genomic Encyclopedia of Type Strains, Phase IV (KMG-V): Genome sequencing to study the core and pangenomes of soil and plant-associated prokaryotes.</title>
        <authorList>
            <person name="Whitman W."/>
        </authorList>
    </citation>
    <scope>NUCLEOTIDE SEQUENCE [LARGE SCALE GENOMIC DNA]</scope>
    <source>
        <strain evidence="10 11">9A</strain>
    </source>
</reference>
<feature type="region of interest" description="Disordered" evidence="6">
    <location>
        <begin position="1"/>
        <end position="50"/>
    </location>
</feature>
<evidence type="ECO:0000259" key="9">
    <source>
        <dbReference type="Pfam" id="PF25963"/>
    </source>
</evidence>
<dbReference type="InterPro" id="IPR050739">
    <property type="entry name" value="MFP"/>
</dbReference>
<dbReference type="SUPFAM" id="SSF111369">
    <property type="entry name" value="HlyD-like secretion proteins"/>
    <property type="match status" value="2"/>
</dbReference>
<feature type="domain" description="p-hydroxybenzoic acid efflux pump subunit AaeA-like beta-barrel" evidence="9">
    <location>
        <begin position="326"/>
        <end position="415"/>
    </location>
</feature>